<proteinExistence type="predicted"/>
<evidence type="ECO:0000313" key="3">
    <source>
        <dbReference type="EMBL" id="QND58164.1"/>
    </source>
</evidence>
<dbReference type="Pfam" id="PF13478">
    <property type="entry name" value="XdhC_C"/>
    <property type="match status" value="1"/>
</dbReference>
<dbReference type="NCBIfam" id="TIGR02964">
    <property type="entry name" value="xanthine_xdhC"/>
    <property type="match status" value="1"/>
</dbReference>
<evidence type="ECO:0000259" key="1">
    <source>
        <dbReference type="Pfam" id="PF02625"/>
    </source>
</evidence>
<protein>
    <submittedName>
        <fullName evidence="3">Xanthine dehydrogenase accessory protein XdhC</fullName>
    </submittedName>
</protein>
<dbReference type="InterPro" id="IPR014308">
    <property type="entry name" value="Xanthine_DH_XdhC"/>
</dbReference>
<feature type="domain" description="XdhC Rossmann" evidence="2">
    <location>
        <begin position="135"/>
        <end position="277"/>
    </location>
</feature>
<dbReference type="AlphaFoldDB" id="A0A7G6SUI2"/>
<organism evidence="3 4">
    <name type="scientific">Mesorhizobium huakuii</name>
    <dbReference type="NCBI Taxonomy" id="28104"/>
    <lineage>
        <taxon>Bacteria</taxon>
        <taxon>Pseudomonadati</taxon>
        <taxon>Pseudomonadota</taxon>
        <taxon>Alphaproteobacteria</taxon>
        <taxon>Hyphomicrobiales</taxon>
        <taxon>Phyllobacteriaceae</taxon>
        <taxon>Mesorhizobium</taxon>
    </lineage>
</organism>
<dbReference type="Pfam" id="PF02625">
    <property type="entry name" value="XdhC_CoxI"/>
    <property type="match status" value="1"/>
</dbReference>
<gene>
    <name evidence="3" type="primary">xdhC</name>
    <name evidence="3" type="ORF">HB778_17335</name>
</gene>
<dbReference type="PANTHER" id="PTHR30388:SF6">
    <property type="entry name" value="XANTHINE DEHYDROGENASE SUBUNIT A-RELATED"/>
    <property type="match status" value="1"/>
</dbReference>
<dbReference type="InterPro" id="IPR003777">
    <property type="entry name" value="XdhC_CoxI"/>
</dbReference>
<dbReference type="Proteomes" id="UP000515465">
    <property type="component" value="Chromosome"/>
</dbReference>
<evidence type="ECO:0000313" key="4">
    <source>
        <dbReference type="Proteomes" id="UP000515465"/>
    </source>
</evidence>
<dbReference type="InterPro" id="IPR027051">
    <property type="entry name" value="XdhC_Rossmann_dom"/>
</dbReference>
<accession>A0A7G6SUI2</accession>
<reference evidence="4" key="1">
    <citation type="journal article" date="2020" name="Mol. Plant Microbe">
        <title>Rhizobial microsymbionts of the narrowly endemic Oxytropis species growing in Kamchatka are characterized by significant genetic diversity and possess a set of genes that are associated with T3SS and T6SS secretion systems and can affect the development of symbiosis.</title>
        <authorList>
            <person name="Safronova V."/>
            <person name="Guro P."/>
            <person name="Sazanova A."/>
            <person name="Kuznetsova I."/>
            <person name="Belimov A."/>
            <person name="Yakubov V."/>
            <person name="Chirak E."/>
            <person name="Afonin A."/>
            <person name="Gogolev Y."/>
            <person name="Andronov E."/>
            <person name="Tikhonovich I."/>
        </authorList>
    </citation>
    <scope>NUCLEOTIDE SEQUENCE [LARGE SCALE GENOMIC DNA]</scope>
    <source>
        <strain evidence="4">583</strain>
    </source>
</reference>
<dbReference type="InterPro" id="IPR052698">
    <property type="entry name" value="MoCofactor_Util/Proc"/>
</dbReference>
<dbReference type="Gene3D" id="3.40.50.720">
    <property type="entry name" value="NAD(P)-binding Rossmann-like Domain"/>
    <property type="match status" value="1"/>
</dbReference>
<feature type="domain" description="XdhC- CoxI" evidence="1">
    <location>
        <begin position="13"/>
        <end position="67"/>
    </location>
</feature>
<name>A0A7G6SUI2_9HYPH</name>
<dbReference type="PANTHER" id="PTHR30388">
    <property type="entry name" value="ALDEHYDE OXIDOREDUCTASE MOLYBDENUM COFACTOR ASSEMBLY PROTEIN"/>
    <property type="match status" value="1"/>
</dbReference>
<evidence type="ECO:0000259" key="2">
    <source>
        <dbReference type="Pfam" id="PF13478"/>
    </source>
</evidence>
<sequence>MNSKVQGLKAFLASAGRVALVEVAGTKGSTPREKGAFMLVSREAIFGTIGGGQLEYMAIDKARQILVSDPPHKGEGEEARIEVDEVCATLDVPLGPEIGQCCGGRVEVLIRLVDAALAAELVTTAEAEEAHLPHVYIFGGGHVGQALAATIALLPVHGIVIETRAEALEGMPETVETRLTPMPEAEVRNAPAGTAFAILTHDHALDFLIVAEALKRDDAAYVGMIGSKTKKATFKNWFLKSGDGKEAEFARLVSPIGGDAVKDKRPQVIAVLAAAEIVTALVVHNAASNADHQVRQHKVMAD</sequence>
<dbReference type="EMBL" id="CP050296">
    <property type="protein sequence ID" value="QND58164.1"/>
    <property type="molecule type" value="Genomic_DNA"/>
</dbReference>
<dbReference type="RefSeq" id="WP_183464904.1">
    <property type="nucleotide sequence ID" value="NZ_CP050296.1"/>
</dbReference>